<proteinExistence type="predicted"/>
<dbReference type="EMBL" id="BMAV01002511">
    <property type="protein sequence ID" value="GFY41455.1"/>
    <property type="molecule type" value="Genomic_DNA"/>
</dbReference>
<organism evidence="1 2">
    <name type="scientific">Trichonephila inaurata madagascariensis</name>
    <dbReference type="NCBI Taxonomy" id="2747483"/>
    <lineage>
        <taxon>Eukaryota</taxon>
        <taxon>Metazoa</taxon>
        <taxon>Ecdysozoa</taxon>
        <taxon>Arthropoda</taxon>
        <taxon>Chelicerata</taxon>
        <taxon>Arachnida</taxon>
        <taxon>Araneae</taxon>
        <taxon>Araneomorphae</taxon>
        <taxon>Entelegynae</taxon>
        <taxon>Araneoidea</taxon>
        <taxon>Nephilidae</taxon>
        <taxon>Trichonephila</taxon>
        <taxon>Trichonephila inaurata</taxon>
    </lineage>
</organism>
<sequence length="181" mass="20398">MARRRIFVTDGSSTVRYSSAISDRCEMGSFLLSRLDVGRAKTDGTLDVEKFILDSQVYVHNQWQFFALHSTTQRMLKDGYLDCSTGPGTDSKRLSSECGTRLPVSVNERGKSRLGDNLFFTGKCIFTHEDAFSTHNQDVQVDVNPHATFTCSYATLFCQCMARNNWRPLPESLPPLQPDVK</sequence>
<dbReference type="OrthoDB" id="10548648at2759"/>
<name>A0A8X6WVD7_9ARAC</name>
<evidence type="ECO:0000313" key="1">
    <source>
        <dbReference type="EMBL" id="GFY41455.1"/>
    </source>
</evidence>
<keyword evidence="2" id="KW-1185">Reference proteome</keyword>
<evidence type="ECO:0000313" key="2">
    <source>
        <dbReference type="Proteomes" id="UP000886998"/>
    </source>
</evidence>
<comment type="caution">
    <text evidence="1">The sequence shown here is derived from an EMBL/GenBank/DDBJ whole genome shotgun (WGS) entry which is preliminary data.</text>
</comment>
<protein>
    <submittedName>
        <fullName evidence="1">Uncharacterized protein</fullName>
    </submittedName>
</protein>
<gene>
    <name evidence="1" type="ORF">TNIN_141581</name>
</gene>
<dbReference type="AlphaFoldDB" id="A0A8X6WVD7"/>
<accession>A0A8X6WVD7</accession>
<dbReference type="Proteomes" id="UP000886998">
    <property type="component" value="Unassembled WGS sequence"/>
</dbReference>
<reference evidence="1" key="1">
    <citation type="submission" date="2020-08" db="EMBL/GenBank/DDBJ databases">
        <title>Multicomponent nature underlies the extraordinary mechanical properties of spider dragline silk.</title>
        <authorList>
            <person name="Kono N."/>
            <person name="Nakamura H."/>
            <person name="Mori M."/>
            <person name="Yoshida Y."/>
            <person name="Ohtoshi R."/>
            <person name="Malay A.D."/>
            <person name="Moran D.A.P."/>
            <person name="Tomita M."/>
            <person name="Numata K."/>
            <person name="Arakawa K."/>
        </authorList>
    </citation>
    <scope>NUCLEOTIDE SEQUENCE</scope>
</reference>